<accession>A0A7E4V0S2</accession>
<reference evidence="2" key="2">
    <citation type="submission" date="2020-10" db="UniProtKB">
        <authorList>
            <consortium name="WormBaseParasite"/>
        </authorList>
    </citation>
    <scope>IDENTIFICATION</scope>
</reference>
<evidence type="ECO:0000313" key="1">
    <source>
        <dbReference type="Proteomes" id="UP000492821"/>
    </source>
</evidence>
<name>A0A7E4V0S2_PANRE</name>
<organism evidence="1 2">
    <name type="scientific">Panagrellus redivivus</name>
    <name type="common">Microworm</name>
    <dbReference type="NCBI Taxonomy" id="6233"/>
    <lineage>
        <taxon>Eukaryota</taxon>
        <taxon>Metazoa</taxon>
        <taxon>Ecdysozoa</taxon>
        <taxon>Nematoda</taxon>
        <taxon>Chromadorea</taxon>
        <taxon>Rhabditida</taxon>
        <taxon>Tylenchina</taxon>
        <taxon>Panagrolaimomorpha</taxon>
        <taxon>Panagrolaimoidea</taxon>
        <taxon>Panagrolaimidae</taxon>
        <taxon>Panagrellus</taxon>
    </lineage>
</organism>
<keyword evidence="1" id="KW-1185">Reference proteome</keyword>
<reference evidence="1" key="1">
    <citation type="journal article" date="2013" name="Genetics">
        <title>The draft genome and transcriptome of Panagrellus redivivus are shaped by the harsh demands of a free-living lifestyle.</title>
        <authorList>
            <person name="Srinivasan J."/>
            <person name="Dillman A.R."/>
            <person name="Macchietto M.G."/>
            <person name="Heikkinen L."/>
            <person name="Lakso M."/>
            <person name="Fracchia K.M."/>
            <person name="Antoshechkin I."/>
            <person name="Mortazavi A."/>
            <person name="Wong G."/>
            <person name="Sternberg P.W."/>
        </authorList>
    </citation>
    <scope>NUCLEOTIDE SEQUENCE [LARGE SCALE GENOMIC DNA]</scope>
    <source>
        <strain evidence="1">MT8872</strain>
    </source>
</reference>
<dbReference type="AlphaFoldDB" id="A0A7E4V0S2"/>
<proteinExistence type="predicted"/>
<sequence length="103" mass="11373">MHKAISTFFENDPSAIGKSFRAERTASMVSLGPKPNSMEANTALPNDGIVHDLKERAYVCSTSHVVNRPWKCATSNETTRPGKGTNACFIPNRKKPFNGHVWL</sequence>
<dbReference type="Proteomes" id="UP000492821">
    <property type="component" value="Unassembled WGS sequence"/>
</dbReference>
<evidence type="ECO:0000313" key="2">
    <source>
        <dbReference type="WBParaSite" id="Pan_g14870.t1"/>
    </source>
</evidence>
<protein>
    <submittedName>
        <fullName evidence="2">Uncharacterized protein</fullName>
    </submittedName>
</protein>
<dbReference type="WBParaSite" id="Pan_g14870.t1">
    <property type="protein sequence ID" value="Pan_g14870.t1"/>
    <property type="gene ID" value="Pan_g14870"/>
</dbReference>